<protein>
    <recommendedName>
        <fullName evidence="6">TF-B3 domain-containing protein</fullName>
    </recommendedName>
</protein>
<evidence type="ECO:0000256" key="1">
    <source>
        <dbReference type="ARBA" id="ARBA00004123"/>
    </source>
</evidence>
<keyword evidence="3" id="KW-0238">DNA-binding</keyword>
<accession>A0AAW1M5K5</accession>
<dbReference type="PROSITE" id="PS50863">
    <property type="entry name" value="B3"/>
    <property type="match status" value="1"/>
</dbReference>
<evidence type="ECO:0000313" key="7">
    <source>
        <dbReference type="EMBL" id="KAK9740617.1"/>
    </source>
</evidence>
<dbReference type="Proteomes" id="UP001443914">
    <property type="component" value="Unassembled WGS sequence"/>
</dbReference>
<dbReference type="AlphaFoldDB" id="A0AAW1M5K5"/>
<evidence type="ECO:0000256" key="3">
    <source>
        <dbReference type="ARBA" id="ARBA00023125"/>
    </source>
</evidence>
<dbReference type="InterPro" id="IPR044837">
    <property type="entry name" value="REM16-like"/>
</dbReference>
<keyword evidence="2" id="KW-0805">Transcription regulation</keyword>
<proteinExistence type="predicted"/>
<dbReference type="InterPro" id="IPR015300">
    <property type="entry name" value="DNA-bd_pseudobarrel_sf"/>
</dbReference>
<evidence type="ECO:0000256" key="2">
    <source>
        <dbReference type="ARBA" id="ARBA00023015"/>
    </source>
</evidence>
<keyword evidence="8" id="KW-1185">Reference proteome</keyword>
<feature type="domain" description="TF-B3" evidence="6">
    <location>
        <begin position="130"/>
        <end position="221"/>
    </location>
</feature>
<name>A0AAW1M5K5_SAPOF</name>
<dbReference type="Gene3D" id="2.40.330.10">
    <property type="entry name" value="DNA-binding pseudobarrel domain"/>
    <property type="match status" value="1"/>
</dbReference>
<organism evidence="7 8">
    <name type="scientific">Saponaria officinalis</name>
    <name type="common">Common soapwort</name>
    <name type="synonym">Lychnis saponaria</name>
    <dbReference type="NCBI Taxonomy" id="3572"/>
    <lineage>
        <taxon>Eukaryota</taxon>
        <taxon>Viridiplantae</taxon>
        <taxon>Streptophyta</taxon>
        <taxon>Embryophyta</taxon>
        <taxon>Tracheophyta</taxon>
        <taxon>Spermatophyta</taxon>
        <taxon>Magnoliopsida</taxon>
        <taxon>eudicotyledons</taxon>
        <taxon>Gunneridae</taxon>
        <taxon>Pentapetalae</taxon>
        <taxon>Caryophyllales</taxon>
        <taxon>Caryophyllaceae</taxon>
        <taxon>Caryophylleae</taxon>
        <taxon>Saponaria</taxon>
    </lineage>
</organism>
<dbReference type="GO" id="GO:0003677">
    <property type="term" value="F:DNA binding"/>
    <property type="evidence" value="ECO:0007669"/>
    <property type="project" value="UniProtKB-KW"/>
</dbReference>
<dbReference type="InterPro" id="IPR003340">
    <property type="entry name" value="B3_DNA-bd"/>
</dbReference>
<dbReference type="PANTHER" id="PTHR31391:SF116">
    <property type="entry name" value="B3 DOMAIN-CONTAINING PROTEIN OS06G0194400-LIKE"/>
    <property type="match status" value="1"/>
</dbReference>
<dbReference type="PANTHER" id="PTHR31391">
    <property type="entry name" value="B3 DOMAIN-CONTAINING PROTEIN OS11G0197600-RELATED"/>
    <property type="match status" value="1"/>
</dbReference>
<dbReference type="EMBL" id="JBDFQZ010000003">
    <property type="protein sequence ID" value="KAK9740616.1"/>
    <property type="molecule type" value="Genomic_DNA"/>
</dbReference>
<evidence type="ECO:0000313" key="8">
    <source>
        <dbReference type="Proteomes" id="UP001443914"/>
    </source>
</evidence>
<sequence length="229" mass="25656">MGLSYEERRQKRVDENKKRLEDLNLIHLSQSLKNLSPKSSPMKKVASKPRTVEKQMVAVRRSARVASNPAPVYAEVDITRLSYSSPSKRYGLARGSVWNGVYATDEARANAIEKAEKLVSKLEHEGHPTVIRPMLPSHVSSCFWLGLPSNFCRRNLPSTDTTLTLVDEEGNECPTIYLPRKTGLSGGWRGFAIDHKLSDGDAVVFQLISPSVMKTYIIRANDQELSEED</sequence>
<comment type="caution">
    <text evidence="7">The sequence shown here is derived from an EMBL/GenBank/DDBJ whole genome shotgun (WGS) entry which is preliminary data.</text>
</comment>
<comment type="subcellular location">
    <subcellularLocation>
        <location evidence="1">Nucleus</location>
    </subcellularLocation>
</comment>
<evidence type="ECO:0000256" key="4">
    <source>
        <dbReference type="ARBA" id="ARBA00023163"/>
    </source>
</evidence>
<dbReference type="EMBL" id="JBDFQZ010000003">
    <property type="protein sequence ID" value="KAK9740617.1"/>
    <property type="molecule type" value="Genomic_DNA"/>
</dbReference>
<evidence type="ECO:0000256" key="5">
    <source>
        <dbReference type="ARBA" id="ARBA00023242"/>
    </source>
</evidence>
<dbReference type="SUPFAM" id="SSF101936">
    <property type="entry name" value="DNA-binding pseudobarrel domain"/>
    <property type="match status" value="1"/>
</dbReference>
<dbReference type="CDD" id="cd10017">
    <property type="entry name" value="B3_DNA"/>
    <property type="match status" value="1"/>
</dbReference>
<keyword evidence="4" id="KW-0804">Transcription</keyword>
<keyword evidence="5" id="KW-0539">Nucleus</keyword>
<evidence type="ECO:0000259" key="6">
    <source>
        <dbReference type="PROSITE" id="PS50863"/>
    </source>
</evidence>
<dbReference type="SMART" id="SM01019">
    <property type="entry name" value="B3"/>
    <property type="match status" value="1"/>
</dbReference>
<gene>
    <name evidence="7" type="ORF">RND81_03G048300</name>
</gene>
<reference evidence="7 8" key="1">
    <citation type="submission" date="2024-03" db="EMBL/GenBank/DDBJ databases">
        <title>WGS assembly of Saponaria officinalis var. Norfolk2.</title>
        <authorList>
            <person name="Jenkins J."/>
            <person name="Shu S."/>
            <person name="Grimwood J."/>
            <person name="Barry K."/>
            <person name="Goodstein D."/>
            <person name="Schmutz J."/>
            <person name="Leebens-Mack J."/>
            <person name="Osbourn A."/>
        </authorList>
    </citation>
    <scope>NUCLEOTIDE SEQUENCE [LARGE SCALE GENOMIC DNA]</scope>
    <source>
        <strain evidence="8">cv. Norfolk2</strain>
        <strain evidence="7">JIC</strain>
        <tissue evidence="7">Leaf</tissue>
    </source>
</reference>
<dbReference type="Pfam" id="PF02362">
    <property type="entry name" value="B3"/>
    <property type="match status" value="1"/>
</dbReference>
<dbReference type="GO" id="GO:0005634">
    <property type="term" value="C:nucleus"/>
    <property type="evidence" value="ECO:0007669"/>
    <property type="project" value="UniProtKB-SubCell"/>
</dbReference>